<dbReference type="InterPro" id="IPR006059">
    <property type="entry name" value="SBP"/>
</dbReference>
<dbReference type="PROSITE" id="PS51318">
    <property type="entry name" value="TAT"/>
    <property type="match status" value="1"/>
</dbReference>
<comment type="similarity">
    <text evidence="2">Belongs to the bacterial solute-binding protein 1 family.</text>
</comment>
<keyword evidence="3" id="KW-0813">Transport</keyword>
<evidence type="ECO:0000256" key="2">
    <source>
        <dbReference type="ARBA" id="ARBA00008520"/>
    </source>
</evidence>
<dbReference type="Pfam" id="PF01547">
    <property type="entry name" value="SBP_bac_1"/>
    <property type="match status" value="1"/>
</dbReference>
<dbReference type="OrthoDB" id="9812682at2"/>
<evidence type="ECO:0000313" key="6">
    <source>
        <dbReference type="Proteomes" id="UP000010121"/>
    </source>
</evidence>
<dbReference type="InterPro" id="IPR006311">
    <property type="entry name" value="TAT_signal"/>
</dbReference>
<dbReference type="eggNOG" id="COG1653">
    <property type="taxonomic scope" value="Bacteria"/>
</dbReference>
<comment type="subcellular location">
    <subcellularLocation>
        <location evidence="1">Periplasm</location>
    </subcellularLocation>
</comment>
<organism evidence="5 6">
    <name type="scientific">Rhodobacter ferrooxidans</name>
    <dbReference type="NCBI Taxonomy" id="371731"/>
    <lineage>
        <taxon>Bacteria</taxon>
        <taxon>Pseudomonadati</taxon>
        <taxon>Pseudomonadota</taxon>
        <taxon>Alphaproteobacteria</taxon>
        <taxon>Rhodobacterales</taxon>
        <taxon>Rhodobacter group</taxon>
        <taxon>Rhodobacter</taxon>
    </lineage>
</organism>
<evidence type="ECO:0000256" key="1">
    <source>
        <dbReference type="ARBA" id="ARBA00004418"/>
    </source>
</evidence>
<dbReference type="EMBL" id="ACYY01000010">
    <property type="protein sequence ID" value="EEW25253.1"/>
    <property type="molecule type" value="Genomic_DNA"/>
</dbReference>
<dbReference type="GO" id="GO:0042597">
    <property type="term" value="C:periplasmic space"/>
    <property type="evidence" value="ECO:0007669"/>
    <property type="project" value="UniProtKB-SubCell"/>
</dbReference>
<dbReference type="AlphaFoldDB" id="C8S155"/>
<dbReference type="SUPFAM" id="SSF53850">
    <property type="entry name" value="Periplasmic binding protein-like II"/>
    <property type="match status" value="1"/>
</dbReference>
<reference evidence="5 6" key="1">
    <citation type="submission" date="2009-08" db="EMBL/GenBank/DDBJ databases">
        <title>The draft genome of Rhodobacter sp. SW2.</title>
        <authorList>
            <consortium name="US DOE Joint Genome Institute (JGI-PGF)"/>
            <person name="Lucas S."/>
            <person name="Copeland A."/>
            <person name="Lapidus A."/>
            <person name="Glavina del Rio T."/>
            <person name="Tice H."/>
            <person name="Bruce D."/>
            <person name="Goodwin L."/>
            <person name="Pitluck S."/>
            <person name="Larimer F."/>
            <person name="Land M.L."/>
            <person name="Hauser L."/>
            <person name="Emerson D."/>
        </authorList>
    </citation>
    <scope>NUCLEOTIDE SEQUENCE [LARGE SCALE GENOMIC DNA]</scope>
    <source>
        <strain evidence="5 6">SW2</strain>
    </source>
</reference>
<dbReference type="PANTHER" id="PTHR43649">
    <property type="entry name" value="ARABINOSE-BINDING PROTEIN-RELATED"/>
    <property type="match status" value="1"/>
</dbReference>
<accession>C8S155</accession>
<dbReference type="Proteomes" id="UP000010121">
    <property type="component" value="Unassembled WGS sequence"/>
</dbReference>
<dbReference type="Gene3D" id="3.40.190.10">
    <property type="entry name" value="Periplasmic binding protein-like II"/>
    <property type="match status" value="2"/>
</dbReference>
<gene>
    <name evidence="5" type="ORF">Rsw2DRAFT_1783</name>
</gene>
<protein>
    <submittedName>
        <fullName evidence="5">Extracellular solute-binding protein family 1</fullName>
    </submittedName>
</protein>
<name>C8S155_9RHOB</name>
<dbReference type="RefSeq" id="WP_008030162.1">
    <property type="nucleotide sequence ID" value="NZ_ACYY01000010.1"/>
</dbReference>
<evidence type="ECO:0000256" key="4">
    <source>
        <dbReference type="ARBA" id="ARBA00022729"/>
    </source>
</evidence>
<keyword evidence="4" id="KW-0732">Signal</keyword>
<dbReference type="STRING" id="371731.Rsw2DRAFT_1783"/>
<evidence type="ECO:0000256" key="3">
    <source>
        <dbReference type="ARBA" id="ARBA00022448"/>
    </source>
</evidence>
<evidence type="ECO:0000313" key="5">
    <source>
        <dbReference type="EMBL" id="EEW25253.1"/>
    </source>
</evidence>
<dbReference type="InterPro" id="IPR050490">
    <property type="entry name" value="Bact_solute-bd_prot1"/>
</dbReference>
<proteinExistence type="inferred from homology"/>
<keyword evidence="6" id="KW-1185">Reference proteome</keyword>
<comment type="caution">
    <text evidence="5">The sequence shown here is derived from an EMBL/GenBank/DDBJ whole genome shotgun (WGS) entry which is preliminary data.</text>
</comment>
<dbReference type="PANTHER" id="PTHR43649:SF34">
    <property type="entry name" value="ABC TRANSPORTER PERIPLASMIC-BINDING PROTEIN YCJN-RELATED"/>
    <property type="match status" value="1"/>
</dbReference>
<sequence length="494" mass="54677">MTKAENFEAASGLKRRSVLKGGAALGLAGVAGSGLVGRALAAEPHPLAGQKIEMNILGIAGWGPSSLGVAMSPLFAEYVKAKYDYDVTFQFQEAPFADLFQKAATSLATKSQEFNIIISDSQWLGALAQPGWILNLNEIIKANPNLQLEWYSKAVVDTYMTYPDGSDQIWGLPQEGDVEALFVRKDWLEDPAERAAFEAKHGKPMPQTWEDFAELTMDEFELLADFFTRPDKQVWGFAQQYSRVYDFATCAFNNFLWSRGGRTWDATTGQVEGILNTPENAASLAEYKRWLKYCPPGATNIGIGEGVDVFVQGKVFSEIQWAAVGPAMIPEELKGKVLVVPPPKHGTGADAKRIMSMGGQPWVVNAFNDDAHMRVAIDFMNWWYLPETALEFAKRGGNPCDKATLSRPDFDDINPWNRTFKYMLEDGRSQDFWHDPKYSEMLAIQQEGYSAFVTDQATDPQAVMDYIACAQQQILLDSGTSKIEPSAMCAGTSL</sequence>